<evidence type="ECO:0000313" key="7">
    <source>
        <dbReference type="EMBL" id="CAG8433723.1"/>
    </source>
</evidence>
<dbReference type="OrthoDB" id="10250660at2759"/>
<evidence type="ECO:0000256" key="3">
    <source>
        <dbReference type="ARBA" id="ARBA00022691"/>
    </source>
</evidence>
<dbReference type="SUPFAM" id="SSF54928">
    <property type="entry name" value="RNA-binding domain, RBD"/>
    <property type="match status" value="1"/>
</dbReference>
<dbReference type="InterPro" id="IPR035979">
    <property type="entry name" value="RBD_domain_sf"/>
</dbReference>
<feature type="active site" description="Nucleophile" evidence="4">
    <location>
        <position position="505"/>
    </location>
</feature>
<evidence type="ECO:0000256" key="1">
    <source>
        <dbReference type="ARBA" id="ARBA00022603"/>
    </source>
</evidence>
<dbReference type="InterPro" id="IPR029063">
    <property type="entry name" value="SAM-dependent_MTases_sf"/>
</dbReference>
<evidence type="ECO:0000259" key="6">
    <source>
        <dbReference type="SMART" id="SM00360"/>
    </source>
</evidence>
<keyword evidence="8" id="KW-1185">Reference proteome</keyword>
<protein>
    <submittedName>
        <fullName evidence="7">10421_t:CDS:1</fullName>
    </submittedName>
</protein>
<proteinExistence type="inferred from homology"/>
<dbReference type="AlphaFoldDB" id="A0A9N8UZ42"/>
<organism evidence="7 8">
    <name type="scientific">Diversispora eburnea</name>
    <dbReference type="NCBI Taxonomy" id="1213867"/>
    <lineage>
        <taxon>Eukaryota</taxon>
        <taxon>Fungi</taxon>
        <taxon>Fungi incertae sedis</taxon>
        <taxon>Mucoromycota</taxon>
        <taxon>Glomeromycotina</taxon>
        <taxon>Glomeromycetes</taxon>
        <taxon>Diversisporales</taxon>
        <taxon>Diversisporaceae</taxon>
        <taxon>Diversispora</taxon>
    </lineage>
</organism>
<feature type="binding site" evidence="4">
    <location>
        <position position="426"/>
    </location>
    <ligand>
        <name>S-adenosyl-L-methionine</name>
        <dbReference type="ChEBI" id="CHEBI:59789"/>
    </ligand>
</feature>
<feature type="active site" evidence="5">
    <location>
        <position position="505"/>
    </location>
</feature>
<feature type="binding site" evidence="4">
    <location>
        <position position="367"/>
    </location>
    <ligand>
        <name>S-adenosyl-L-methionine</name>
        <dbReference type="ChEBI" id="CHEBI:59789"/>
    </ligand>
</feature>
<dbReference type="InterPro" id="IPR045850">
    <property type="entry name" value="TRM2_met"/>
</dbReference>
<evidence type="ECO:0000256" key="2">
    <source>
        <dbReference type="ARBA" id="ARBA00022679"/>
    </source>
</evidence>
<comment type="caution">
    <text evidence="4">Lacks conserved residue(s) required for the propagation of feature annotation.</text>
</comment>
<keyword evidence="1 4" id="KW-0489">Methyltransferase</keyword>
<dbReference type="GO" id="GO:0006396">
    <property type="term" value="P:RNA processing"/>
    <property type="evidence" value="ECO:0007669"/>
    <property type="project" value="InterPro"/>
</dbReference>
<dbReference type="SMART" id="SM00360">
    <property type="entry name" value="RRM"/>
    <property type="match status" value="1"/>
</dbReference>
<keyword evidence="2 4" id="KW-0808">Transferase</keyword>
<dbReference type="Gene3D" id="3.40.50.150">
    <property type="entry name" value="Vaccinia Virus protein VP39"/>
    <property type="match status" value="2"/>
</dbReference>
<keyword evidence="3 4" id="KW-0949">S-adenosyl-L-methionine</keyword>
<gene>
    <name evidence="7" type="ORF">DEBURN_LOCUS548</name>
</gene>
<accession>A0A9N8UZ42</accession>
<comment type="caution">
    <text evidence="7">The sequence shown here is derived from an EMBL/GenBank/DDBJ whole genome shotgun (WGS) entry which is preliminary data.</text>
</comment>
<dbReference type="Proteomes" id="UP000789706">
    <property type="component" value="Unassembled WGS sequence"/>
</dbReference>
<dbReference type="GO" id="GO:0008173">
    <property type="term" value="F:RNA methyltransferase activity"/>
    <property type="evidence" value="ECO:0007669"/>
    <property type="project" value="InterPro"/>
</dbReference>
<comment type="similarity">
    <text evidence="4">Belongs to the class I-like SAM-binding methyltransferase superfamily. RNA M5U methyltransferase family.</text>
</comment>
<evidence type="ECO:0000313" key="8">
    <source>
        <dbReference type="Proteomes" id="UP000789706"/>
    </source>
</evidence>
<dbReference type="PANTHER" id="PTHR45904:SF2">
    <property type="entry name" value="TRNA (URACIL-5-)-METHYLTRANSFERASE HOMOLOG A"/>
    <property type="match status" value="1"/>
</dbReference>
<dbReference type="PROSITE" id="PS51687">
    <property type="entry name" value="SAM_MT_RNA_M5U"/>
    <property type="match status" value="1"/>
</dbReference>
<dbReference type="InterPro" id="IPR030390">
    <property type="entry name" value="MeTrfase_TrmA_AS"/>
</dbReference>
<dbReference type="InterPro" id="IPR010280">
    <property type="entry name" value="U5_MeTrfase_fam"/>
</dbReference>
<dbReference type="InterPro" id="IPR000504">
    <property type="entry name" value="RRM_dom"/>
</dbReference>
<dbReference type="GO" id="GO:0003723">
    <property type="term" value="F:RNA binding"/>
    <property type="evidence" value="ECO:0007669"/>
    <property type="project" value="InterPro"/>
</dbReference>
<feature type="domain" description="RRM" evidence="6">
    <location>
        <begin position="60"/>
        <end position="128"/>
    </location>
</feature>
<dbReference type="SUPFAM" id="SSF53335">
    <property type="entry name" value="S-adenosyl-L-methionine-dependent methyltransferases"/>
    <property type="match status" value="1"/>
</dbReference>
<dbReference type="Pfam" id="PF05958">
    <property type="entry name" value="tRNA_U5-meth_tr"/>
    <property type="match status" value="1"/>
</dbReference>
<evidence type="ECO:0000256" key="5">
    <source>
        <dbReference type="PROSITE-ProRule" id="PRU10015"/>
    </source>
</evidence>
<evidence type="ECO:0000256" key="4">
    <source>
        <dbReference type="PROSITE-ProRule" id="PRU01024"/>
    </source>
</evidence>
<sequence length="565" mass="64238">MSSLNFNKKTDINIKLENEKTNIKLENEDILPTTKKLKIEKSDDTVIIENYNLEEGIQYRLRMKNVPKFASVKMIKDLLAKNGCGSLNVKKSPKWNYCFVQLKSREQQLEVIEKLKDVTLKNKAIVVTVDNITEKERQLLFDNKREANKERFLNEQGEQRSPEELLADQTTPLHRLPYSEQLKFKDDGIKKSLSTFRNNIKELTKDRYRPKWVAEEVESNLPCEVRTIISSPILEGYRNKCEFTIGKNLNGEKTVGFLLGAYKDGLNTVLEPEKSLNVSEVAKKIATAMQGLTEDQINKEKLSLAEYFESLAKEEQINLKSLLVQVYDGVSDCISDKYPYEVISGDSFIHEEMMGCRFRISPRAFFQTNTLAAQVLYEKCSEYIKDLCNPDKPPPVLIDMCCGTGTIGICLSKALGNKIEKVIGIEICEEAVEDAKINATLNEIKNAEYILGPVEKNLRALNNYNNSTAGTVIAIVDPPRAGIHKNVIKALRNCQAIDYFLYISCDYNLATRNFIDLCRPSTNAFTGIPFKPVRAVGVDLFPHAKQVELLIEFHRDDYYSSTNES</sequence>
<dbReference type="PROSITE" id="PS01230">
    <property type="entry name" value="TRMA_1"/>
    <property type="match status" value="1"/>
</dbReference>
<dbReference type="PANTHER" id="PTHR45904">
    <property type="entry name" value="TRNA (URACIL-5-)-METHYLTRANSFERASE"/>
    <property type="match status" value="1"/>
</dbReference>
<name>A0A9N8UZ42_9GLOM</name>
<feature type="binding site" evidence="4">
    <location>
        <position position="477"/>
    </location>
    <ligand>
        <name>S-adenosyl-L-methionine</name>
        <dbReference type="ChEBI" id="CHEBI:59789"/>
    </ligand>
</feature>
<dbReference type="EMBL" id="CAJVPK010000018">
    <property type="protein sequence ID" value="CAG8433723.1"/>
    <property type="molecule type" value="Genomic_DNA"/>
</dbReference>
<reference evidence="7" key="1">
    <citation type="submission" date="2021-06" db="EMBL/GenBank/DDBJ databases">
        <authorList>
            <person name="Kallberg Y."/>
            <person name="Tangrot J."/>
            <person name="Rosling A."/>
        </authorList>
    </citation>
    <scope>NUCLEOTIDE SEQUENCE</scope>
    <source>
        <strain evidence="7">AZ414A</strain>
    </source>
</reference>
<dbReference type="CDD" id="cd02440">
    <property type="entry name" value="AdoMet_MTases"/>
    <property type="match status" value="1"/>
</dbReference>
<dbReference type="Gene3D" id="2.40.50.1070">
    <property type="match status" value="1"/>
</dbReference>
<dbReference type="GO" id="GO:0032259">
    <property type="term" value="P:methylation"/>
    <property type="evidence" value="ECO:0007669"/>
    <property type="project" value="UniProtKB-KW"/>
</dbReference>